<organism evidence="1 2">
    <name type="scientific">Portunus trituberculatus</name>
    <name type="common">Swimming crab</name>
    <name type="synonym">Neptunus trituberculatus</name>
    <dbReference type="NCBI Taxonomy" id="210409"/>
    <lineage>
        <taxon>Eukaryota</taxon>
        <taxon>Metazoa</taxon>
        <taxon>Ecdysozoa</taxon>
        <taxon>Arthropoda</taxon>
        <taxon>Crustacea</taxon>
        <taxon>Multicrustacea</taxon>
        <taxon>Malacostraca</taxon>
        <taxon>Eumalacostraca</taxon>
        <taxon>Eucarida</taxon>
        <taxon>Decapoda</taxon>
        <taxon>Pleocyemata</taxon>
        <taxon>Brachyura</taxon>
        <taxon>Eubrachyura</taxon>
        <taxon>Portunoidea</taxon>
        <taxon>Portunidae</taxon>
        <taxon>Portuninae</taxon>
        <taxon>Portunus</taxon>
    </lineage>
</organism>
<dbReference type="Proteomes" id="UP000324222">
    <property type="component" value="Unassembled WGS sequence"/>
</dbReference>
<sequence length="69" mass="7710">MRARRSFSSKPWKVIGGVSVASCRSRPVLPHTLDVWAAVYPRTIPASLIWSLHSPYVPASRLKVLRAEP</sequence>
<evidence type="ECO:0000313" key="1">
    <source>
        <dbReference type="EMBL" id="MPC62073.1"/>
    </source>
</evidence>
<reference evidence="1 2" key="1">
    <citation type="submission" date="2019-05" db="EMBL/GenBank/DDBJ databases">
        <title>Another draft genome of Portunus trituberculatus and its Hox gene families provides insights of decapod evolution.</title>
        <authorList>
            <person name="Jeong J.-H."/>
            <person name="Song I."/>
            <person name="Kim S."/>
            <person name="Choi T."/>
            <person name="Kim D."/>
            <person name="Ryu S."/>
            <person name="Kim W."/>
        </authorList>
    </citation>
    <scope>NUCLEOTIDE SEQUENCE [LARGE SCALE GENOMIC DNA]</scope>
    <source>
        <tissue evidence="1">Muscle</tissue>
    </source>
</reference>
<proteinExistence type="predicted"/>
<name>A0A5B7GWL3_PORTR</name>
<accession>A0A5B7GWL3</accession>
<dbReference type="AlphaFoldDB" id="A0A5B7GWL3"/>
<keyword evidence="2" id="KW-1185">Reference proteome</keyword>
<gene>
    <name evidence="1" type="ORF">E2C01_056154</name>
</gene>
<comment type="caution">
    <text evidence="1">The sequence shown here is derived from an EMBL/GenBank/DDBJ whole genome shotgun (WGS) entry which is preliminary data.</text>
</comment>
<protein>
    <submittedName>
        <fullName evidence="1">Uncharacterized protein</fullName>
    </submittedName>
</protein>
<dbReference type="EMBL" id="VSRR010019275">
    <property type="protein sequence ID" value="MPC62073.1"/>
    <property type="molecule type" value="Genomic_DNA"/>
</dbReference>
<evidence type="ECO:0000313" key="2">
    <source>
        <dbReference type="Proteomes" id="UP000324222"/>
    </source>
</evidence>